<keyword evidence="3" id="KW-1185">Reference proteome</keyword>
<evidence type="ECO:0000313" key="3">
    <source>
        <dbReference type="Proteomes" id="UP000027586"/>
    </source>
</evidence>
<name>A0A068S3Q7_9FUNG</name>
<proteinExistence type="predicted"/>
<gene>
    <name evidence="2" type="ORF">LCOR_07921.1</name>
</gene>
<feature type="compositionally biased region" description="Basic and acidic residues" evidence="1">
    <location>
        <begin position="100"/>
        <end position="111"/>
    </location>
</feature>
<sequence length="123" mass="14144">MRFYGVRKLAMSKAQTWYSIQDIIIPLLVEAHKNRDTRPNDLILANLLHRASLAMVDRSVDVDLEVSFVYNFISNLFENIFQPEPIFEASWANGHQGGKRSREESTYKRESTCGVYDSKNASD</sequence>
<feature type="region of interest" description="Disordered" evidence="1">
    <location>
        <begin position="92"/>
        <end position="123"/>
    </location>
</feature>
<organism evidence="2 3">
    <name type="scientific">Lichtheimia corymbifera JMRC:FSU:9682</name>
    <dbReference type="NCBI Taxonomy" id="1263082"/>
    <lineage>
        <taxon>Eukaryota</taxon>
        <taxon>Fungi</taxon>
        <taxon>Fungi incertae sedis</taxon>
        <taxon>Mucoromycota</taxon>
        <taxon>Mucoromycotina</taxon>
        <taxon>Mucoromycetes</taxon>
        <taxon>Mucorales</taxon>
        <taxon>Lichtheimiaceae</taxon>
        <taxon>Lichtheimia</taxon>
    </lineage>
</organism>
<reference evidence="2" key="1">
    <citation type="submission" date="2013-08" db="EMBL/GenBank/DDBJ databases">
        <title>Gene expansion shapes genome architecture in the human pathogen Lichtheimia corymbifera: an evolutionary genomics analysis in the ancient terrestrial Mucorales (Mucoromycotina).</title>
        <authorList>
            <person name="Schwartze V.U."/>
            <person name="Winter S."/>
            <person name="Shelest E."/>
            <person name="Marcet-Houben M."/>
            <person name="Horn F."/>
            <person name="Wehner S."/>
            <person name="Hoffmann K."/>
            <person name="Riege K."/>
            <person name="Sammeth M."/>
            <person name="Nowrousian M."/>
            <person name="Valiante V."/>
            <person name="Linde J."/>
            <person name="Jacobsen I.D."/>
            <person name="Marz M."/>
            <person name="Brakhage A.A."/>
            <person name="Gabaldon T."/>
            <person name="Bocker S."/>
            <person name="Voigt K."/>
        </authorList>
    </citation>
    <scope>NUCLEOTIDE SEQUENCE [LARGE SCALE GENOMIC DNA]</scope>
    <source>
        <strain evidence="2">FSU 9682</strain>
    </source>
</reference>
<dbReference type="OrthoDB" id="2287485at2759"/>
<protein>
    <submittedName>
        <fullName evidence="2">Uncharacterized protein</fullName>
    </submittedName>
</protein>
<dbReference type="Proteomes" id="UP000027586">
    <property type="component" value="Unassembled WGS sequence"/>
</dbReference>
<dbReference type="AlphaFoldDB" id="A0A068S3Q7"/>
<dbReference type="VEuPathDB" id="FungiDB:LCOR_07921.1"/>
<accession>A0A068S3Q7</accession>
<dbReference type="EMBL" id="CBTN010000042">
    <property type="protein sequence ID" value="CDH56919.1"/>
    <property type="molecule type" value="Genomic_DNA"/>
</dbReference>
<comment type="caution">
    <text evidence="2">The sequence shown here is derived from an EMBL/GenBank/DDBJ whole genome shotgun (WGS) entry which is preliminary data.</text>
</comment>
<evidence type="ECO:0000256" key="1">
    <source>
        <dbReference type="SAM" id="MobiDB-lite"/>
    </source>
</evidence>
<evidence type="ECO:0000313" key="2">
    <source>
        <dbReference type="EMBL" id="CDH56919.1"/>
    </source>
</evidence>